<dbReference type="FunFam" id="2.130.10.10:FF:000932">
    <property type="entry name" value="Related to Vacuolar assembly protein VPS41"/>
    <property type="match status" value="1"/>
</dbReference>
<evidence type="ECO:0000256" key="7">
    <source>
        <dbReference type="ARBA" id="ARBA00022771"/>
    </source>
</evidence>
<feature type="repeat" description="WD" evidence="15">
    <location>
        <begin position="540"/>
        <end position="570"/>
    </location>
</feature>
<dbReference type="InterPro" id="IPR000547">
    <property type="entry name" value="Clathrin_H-chain/VPS_repeat"/>
</dbReference>
<keyword evidence="20" id="KW-1185">Reference proteome</keyword>
<dbReference type="GO" id="GO:0016562">
    <property type="term" value="P:protein import into peroxisome matrix, receptor recycling"/>
    <property type="evidence" value="ECO:0007669"/>
    <property type="project" value="UniProtKB-ARBA"/>
</dbReference>
<keyword evidence="7 14" id="KW-0863">Zinc-finger</keyword>
<keyword evidence="4" id="KW-0813">Transport</keyword>
<dbReference type="SUPFAM" id="SSF48371">
    <property type="entry name" value="ARM repeat"/>
    <property type="match status" value="1"/>
</dbReference>
<evidence type="ECO:0000313" key="20">
    <source>
        <dbReference type="Proteomes" id="UP000723463"/>
    </source>
</evidence>
<dbReference type="GO" id="GO:0016236">
    <property type="term" value="P:macroautophagy"/>
    <property type="evidence" value="ECO:0007669"/>
    <property type="project" value="TreeGrafter"/>
</dbReference>
<dbReference type="GO" id="GO:0034058">
    <property type="term" value="P:endosomal vesicle fusion"/>
    <property type="evidence" value="ECO:0007669"/>
    <property type="project" value="TreeGrafter"/>
</dbReference>
<feature type="compositionally biased region" description="Acidic residues" evidence="17">
    <location>
        <begin position="362"/>
        <end position="374"/>
    </location>
</feature>
<dbReference type="Gene3D" id="2.130.10.10">
    <property type="entry name" value="YVTN repeat-like/Quinoprotein amine dehydrogenase"/>
    <property type="match status" value="1"/>
</dbReference>
<dbReference type="PROSITE" id="PS50089">
    <property type="entry name" value="ZF_RING_2"/>
    <property type="match status" value="1"/>
</dbReference>
<dbReference type="GO" id="GO:0008270">
    <property type="term" value="F:zinc ion binding"/>
    <property type="evidence" value="ECO:0007669"/>
    <property type="project" value="UniProtKB-KW"/>
</dbReference>
<dbReference type="InterPro" id="IPR057779">
    <property type="entry name" value="Znf_RING_Vps41"/>
</dbReference>
<evidence type="ECO:0000256" key="8">
    <source>
        <dbReference type="ARBA" id="ARBA00022833"/>
    </source>
</evidence>
<dbReference type="SUPFAM" id="SSF50978">
    <property type="entry name" value="WD40 repeat-like"/>
    <property type="match status" value="1"/>
</dbReference>
<evidence type="ECO:0000256" key="14">
    <source>
        <dbReference type="PROSITE-ProRule" id="PRU00175"/>
    </source>
</evidence>
<dbReference type="InterPro" id="IPR011990">
    <property type="entry name" value="TPR-like_helical_dom_sf"/>
</dbReference>
<dbReference type="InterPro" id="IPR006845">
    <property type="entry name" value="Pex_N"/>
</dbReference>
<dbReference type="PANTHER" id="PTHR12616:SF1">
    <property type="entry name" value="VACUOLAR PROTEIN SORTING-ASSOCIATED PROTEIN 41 HOMOLOG"/>
    <property type="match status" value="1"/>
</dbReference>
<dbReference type="GO" id="GO:0006623">
    <property type="term" value="P:protein targeting to vacuole"/>
    <property type="evidence" value="ECO:0007669"/>
    <property type="project" value="InterPro"/>
</dbReference>
<dbReference type="PROSITE" id="PS00518">
    <property type="entry name" value="ZF_RING_1"/>
    <property type="match status" value="1"/>
</dbReference>
<dbReference type="InterPro" id="IPR017907">
    <property type="entry name" value="Znf_RING_CS"/>
</dbReference>
<dbReference type="InterPro" id="IPR045111">
    <property type="entry name" value="Vps41/Vps8"/>
</dbReference>
<evidence type="ECO:0000256" key="10">
    <source>
        <dbReference type="ARBA" id="ARBA00022989"/>
    </source>
</evidence>
<keyword evidence="8" id="KW-0862">Zinc</keyword>
<evidence type="ECO:0000256" key="17">
    <source>
        <dbReference type="SAM" id="MobiDB-lite"/>
    </source>
</evidence>
<comment type="pathway">
    <text evidence="2">Protein modification; protein ubiquitination.</text>
</comment>
<dbReference type="InterPro" id="IPR045859">
    <property type="entry name" value="RING-HC_PEX2"/>
</dbReference>
<dbReference type="InterPro" id="IPR001841">
    <property type="entry name" value="Znf_RING"/>
</dbReference>
<dbReference type="GO" id="GO:0016567">
    <property type="term" value="P:protein ubiquitination"/>
    <property type="evidence" value="ECO:0007669"/>
    <property type="project" value="UniProtKB-ARBA"/>
</dbReference>
<feature type="domain" description="RING-type" evidence="18">
    <location>
        <begin position="277"/>
        <end position="330"/>
    </location>
</feature>
<evidence type="ECO:0000256" key="6">
    <source>
        <dbReference type="ARBA" id="ARBA00022723"/>
    </source>
</evidence>
<dbReference type="SMART" id="SM00320">
    <property type="entry name" value="WD40"/>
    <property type="match status" value="2"/>
</dbReference>
<dbReference type="GO" id="GO:0009267">
    <property type="term" value="P:cellular response to starvation"/>
    <property type="evidence" value="ECO:0007669"/>
    <property type="project" value="TreeGrafter"/>
</dbReference>
<evidence type="ECO:0000256" key="3">
    <source>
        <dbReference type="ARBA" id="ARBA00008704"/>
    </source>
</evidence>
<keyword evidence="15" id="KW-0853">WD repeat</keyword>
<dbReference type="GO" id="GO:0005770">
    <property type="term" value="C:late endosome"/>
    <property type="evidence" value="ECO:0007669"/>
    <property type="project" value="TreeGrafter"/>
</dbReference>
<keyword evidence="6" id="KW-0479">Metal-binding</keyword>
<dbReference type="InterPro" id="IPR016024">
    <property type="entry name" value="ARM-type_fold"/>
</dbReference>
<dbReference type="Pfam" id="PF23556">
    <property type="entry name" value="TPR_Vps41"/>
    <property type="match status" value="1"/>
</dbReference>
<dbReference type="InterPro" id="IPR036322">
    <property type="entry name" value="WD40_repeat_dom_sf"/>
</dbReference>
<keyword evidence="11" id="KW-0472">Membrane</keyword>
<comment type="subcellular location">
    <subcellularLocation>
        <location evidence="1">Peroxisome membrane</location>
        <topology evidence="1">Multi-pass membrane protein</topology>
    </subcellularLocation>
</comment>
<dbReference type="Gene3D" id="1.25.40.10">
    <property type="entry name" value="Tetratricopeptide repeat domain"/>
    <property type="match status" value="1"/>
</dbReference>
<dbReference type="GO" id="GO:0005778">
    <property type="term" value="C:peroxisomal membrane"/>
    <property type="evidence" value="ECO:0007669"/>
    <property type="project" value="UniProtKB-SubCell"/>
</dbReference>
<keyword evidence="5" id="KW-0812">Transmembrane</keyword>
<protein>
    <recommendedName>
        <fullName evidence="13">Vacuolar protein sorting-associated protein 41 homolog</fullName>
    </recommendedName>
</protein>
<dbReference type="Gene3D" id="3.30.40.10">
    <property type="entry name" value="Zinc/RING finger domain, C3HC4 (zinc finger)"/>
    <property type="match status" value="1"/>
</dbReference>
<dbReference type="InterPro" id="IPR001680">
    <property type="entry name" value="WD40_rpt"/>
</dbReference>
<comment type="similarity">
    <text evidence="3">Belongs to the pex2/pex10/pex12 family.</text>
</comment>
<evidence type="ECO:0000256" key="1">
    <source>
        <dbReference type="ARBA" id="ARBA00004585"/>
    </source>
</evidence>
<evidence type="ECO:0000256" key="2">
    <source>
        <dbReference type="ARBA" id="ARBA00004906"/>
    </source>
</evidence>
<evidence type="ECO:0000256" key="13">
    <source>
        <dbReference type="ARBA" id="ARBA00029538"/>
    </source>
</evidence>
<keyword evidence="9" id="KW-0653">Protein transport</keyword>
<feature type="compositionally biased region" description="Basic and acidic residues" evidence="17">
    <location>
        <begin position="348"/>
        <end position="361"/>
    </location>
</feature>
<dbReference type="SMART" id="SM00299">
    <property type="entry name" value="CLH"/>
    <property type="match status" value="1"/>
</dbReference>
<dbReference type="InterPro" id="IPR015943">
    <property type="entry name" value="WD40/YVTN_repeat-like_dom_sf"/>
</dbReference>
<feature type="region of interest" description="Disordered" evidence="17">
    <location>
        <begin position="348"/>
        <end position="489"/>
    </location>
</feature>
<dbReference type="SUPFAM" id="SSF57850">
    <property type="entry name" value="RING/U-box"/>
    <property type="match status" value="1"/>
</dbReference>
<keyword evidence="12" id="KW-0576">Peroxisome</keyword>
<evidence type="ECO:0000256" key="4">
    <source>
        <dbReference type="ARBA" id="ARBA00022448"/>
    </source>
</evidence>
<dbReference type="PROSITE" id="PS50236">
    <property type="entry name" value="CHCR"/>
    <property type="match status" value="1"/>
</dbReference>
<accession>A0A9P6FEH8</accession>
<dbReference type="CDD" id="cd16526">
    <property type="entry name" value="RING-HC_PEX2"/>
    <property type="match status" value="1"/>
</dbReference>
<organism evidence="19 20">
    <name type="scientific">Mortierella hygrophila</name>
    <dbReference type="NCBI Taxonomy" id="979708"/>
    <lineage>
        <taxon>Eukaryota</taxon>
        <taxon>Fungi</taxon>
        <taxon>Fungi incertae sedis</taxon>
        <taxon>Mucoromycota</taxon>
        <taxon>Mortierellomycotina</taxon>
        <taxon>Mortierellomycetes</taxon>
        <taxon>Mortierellales</taxon>
        <taxon>Mortierellaceae</taxon>
        <taxon>Mortierella</taxon>
    </lineage>
</organism>
<name>A0A9P6FEH8_9FUNG</name>
<dbReference type="FunFam" id="1.25.40.10:FF:000350">
    <property type="entry name" value="Vacuolar protein sorting-associated protein 41 homolog"/>
    <property type="match status" value="1"/>
</dbReference>
<dbReference type="Pfam" id="PF23555">
    <property type="entry name" value="zf-RING_Vps41"/>
    <property type="match status" value="1"/>
</dbReference>
<dbReference type="Proteomes" id="UP000723463">
    <property type="component" value="Unassembled WGS sequence"/>
</dbReference>
<reference evidence="19" key="1">
    <citation type="journal article" date="2020" name="Fungal Divers.">
        <title>Resolving the Mortierellaceae phylogeny through synthesis of multi-gene phylogenetics and phylogenomics.</title>
        <authorList>
            <person name="Vandepol N."/>
            <person name="Liber J."/>
            <person name="Desiro A."/>
            <person name="Na H."/>
            <person name="Kennedy M."/>
            <person name="Barry K."/>
            <person name="Grigoriev I.V."/>
            <person name="Miller A.N."/>
            <person name="O'Donnell K."/>
            <person name="Stajich J.E."/>
            <person name="Bonito G."/>
        </authorList>
    </citation>
    <scope>NUCLEOTIDE SEQUENCE</scope>
    <source>
        <strain evidence="19">NRRL 2591</strain>
    </source>
</reference>
<dbReference type="Pfam" id="PF23411">
    <property type="entry name" value="Beta-prop_Vps41"/>
    <property type="match status" value="1"/>
</dbReference>
<dbReference type="InterPro" id="IPR013083">
    <property type="entry name" value="Znf_RING/FYVE/PHD"/>
</dbReference>
<proteinExistence type="inferred from homology"/>
<evidence type="ECO:0000256" key="5">
    <source>
        <dbReference type="ARBA" id="ARBA00022692"/>
    </source>
</evidence>
<comment type="caution">
    <text evidence="19">The sequence shown here is derived from an EMBL/GenBank/DDBJ whole genome shotgun (WGS) entry which is preliminary data.</text>
</comment>
<dbReference type="EMBL" id="JAAAXW010000024">
    <property type="protein sequence ID" value="KAF9548926.1"/>
    <property type="molecule type" value="Genomic_DNA"/>
</dbReference>
<sequence>MNNTTPFWEPDWKRVQAPLSALRRQLASFPSPPLRIMKVSQLDADLLDEELLETMKEQLWSAFALFKPSFKETFKPEMTLALNLIMYKFSVYDMGATYGSQLQNLIYRNERKHSGGLQSTSSDAPLTKTQKITYGVVTVGGQYLMERLNRVVTAQGWGELPEDNIKRKAWNILQKGGSIFRIVSLINFLAFLYAGKYRTVLERVLSMRLVYAERNSNRQASFEFLNRQMVWHAFTEFLMFLMPLINVSKLKRNVKRMLLPAALMSGNELSALPAHICAVCHENNSAAATPGTLTSTVIHNPYITDCGHVYCYYCIKTKMMIDDEWCCLRCGKKVDAIARHIEVAPDKALLEEKTEGEHEQSEQEADEADEADSEDYNKRMSPATEPGLAANKDPSKSNDSPTVIQPEDGHEHVEGSEEEEEEEEEESGEGEEEEEVEEDDDEEEEEEEDEEEEEEEEEDEDEDEEEEEEEEEEGSEEEAEEDEEDEEPKLNYQRLGAGIGDMLKKDSASCTTVSDRFLAMGTHWGVVHIMDFEGNENQKFQAHQATVNDLSVDLDGEYIASASDDGKVVINGLFQNEDHVFNYKRPIKAVALEPHYARSNARQFVSGGMAGQLILNEKGWFGNRDVVLHSGEGPIYAIKWCGNLIAWSNDLGVKIYDTTTEQRITFIDRPGSSPRADLFKCRLCWRSETELLIGWAALVKIAVVKNRPKDQMKAGLPAQFVEITTMFQTDFIVCGIAPFKDMLLLMAYVVDDIDEIAHVTSSERNERKLAKRPELRIINAYNEEISSDALTLHGYAHYQANDYMFENLPSQDMFYVGSPKDLVVAKERDLDDHIEWLMERERYEEALGHAREAQVYGGSKKFNASEIGQKYLGWLLEQEDYDKAAAQCPSILGSDAELWEHWIYAFAEARQLKAIAGYVPFKEPTLSDTVYELILAYFLMHDHQSLFSTVKNFPPDLYNIQSVIVAVEDRLKQDKDNVLLMESLAELYTRDGRADRALEYFLRLRRPNVFELIREHDLFSAVRDKAILLMEFDQYLYEKNTKERKEAGQAPSTLKPEEELTQGPAVQLMVQHTDEIPIKSVVPQLKGQPRLLHIYLDALFLRDPHLGFEFHDLQVELYAAYAPAKLIDFLRASNYYSLEKAYRTCEQRDLVPEMVFLLGRMGNNKKALMLIIERLGDVERAINFAKEQNDDDLWEDLLRYSMDKPEFIRGLLQNVGTEIDPIRLIRRIPNGLEIPDLRPALMKILQDFNLQMSLREGCRRILVSDSVAMADQLQKSQKRGISCSEETKCQMCQEPIFVRGESRLPGASISTFVMFFCRHVYHDKCLFADDEETMPKMKSSLAKITLRAKANHAALIRSKRGRTPCPLCLDQAKIELSTGQ</sequence>
<dbReference type="Pfam" id="PF04757">
    <property type="entry name" value="Pex2_Pex12"/>
    <property type="match status" value="1"/>
</dbReference>
<dbReference type="InterPro" id="IPR057780">
    <property type="entry name" value="Beta-prop_Vps41"/>
</dbReference>
<evidence type="ECO:0000259" key="18">
    <source>
        <dbReference type="PROSITE" id="PS50089"/>
    </source>
</evidence>
<evidence type="ECO:0000256" key="12">
    <source>
        <dbReference type="ARBA" id="ARBA00023140"/>
    </source>
</evidence>
<feature type="repeat" description="CHCR" evidence="16">
    <location>
        <begin position="1063"/>
        <end position="1210"/>
    </location>
</feature>
<evidence type="ECO:0000256" key="9">
    <source>
        <dbReference type="ARBA" id="ARBA00022927"/>
    </source>
</evidence>
<evidence type="ECO:0000256" key="11">
    <source>
        <dbReference type="ARBA" id="ARBA00023136"/>
    </source>
</evidence>
<evidence type="ECO:0000256" key="15">
    <source>
        <dbReference type="PROSITE-ProRule" id="PRU00221"/>
    </source>
</evidence>
<gene>
    <name evidence="19" type="primary">VPS41</name>
    <name evidence="19" type="ORF">EC957_005278</name>
</gene>
<dbReference type="GO" id="GO:0030897">
    <property type="term" value="C:HOPS complex"/>
    <property type="evidence" value="ECO:0007669"/>
    <property type="project" value="TreeGrafter"/>
</dbReference>
<dbReference type="SMART" id="SM00184">
    <property type="entry name" value="RING"/>
    <property type="match status" value="2"/>
</dbReference>
<keyword evidence="10" id="KW-1133">Transmembrane helix</keyword>
<evidence type="ECO:0000313" key="19">
    <source>
        <dbReference type="EMBL" id="KAF9548926.1"/>
    </source>
</evidence>
<evidence type="ECO:0000256" key="16">
    <source>
        <dbReference type="PROSITE-ProRule" id="PRU01006"/>
    </source>
</evidence>
<feature type="compositionally biased region" description="Acidic residues" evidence="17">
    <location>
        <begin position="416"/>
        <end position="487"/>
    </location>
</feature>
<dbReference type="PROSITE" id="PS50082">
    <property type="entry name" value="WD_REPEATS_2"/>
    <property type="match status" value="1"/>
</dbReference>
<dbReference type="PANTHER" id="PTHR12616">
    <property type="entry name" value="VACUOLAR PROTEIN SORTING VPS41"/>
    <property type="match status" value="1"/>
</dbReference>